<dbReference type="Proteomes" id="UP001209682">
    <property type="component" value="Unassembled WGS sequence"/>
</dbReference>
<evidence type="ECO:0000313" key="1">
    <source>
        <dbReference type="EMBL" id="MCW8040851.1"/>
    </source>
</evidence>
<name>A0ABT3NMR1_9GAMM</name>
<protein>
    <submittedName>
        <fullName evidence="1">ParD-like family protein</fullName>
    </submittedName>
</protein>
<sequence length="56" mass="6383">MYGSAQNRSVTKKIEYWARIAKIAQDNPDLTFDDISDLLIGMVQVKSRTTTPYKFG</sequence>
<accession>A0ABT3NMR1</accession>
<reference evidence="1 2" key="1">
    <citation type="submission" date="2022-11" db="EMBL/GenBank/DDBJ databases">
        <title>Acinetobacter entericus sp. nov., isolated from the gut of the plastic-eating larvae of the Coleoptera insect Zophobas atratus.</title>
        <authorList>
            <person name="Dong X."/>
            <person name="Yang Y."/>
        </authorList>
    </citation>
    <scope>NUCLEOTIDE SEQUENCE [LARGE SCALE GENOMIC DNA]</scope>
    <source>
        <strain evidence="1 2">BIT-DXN8</strain>
    </source>
</reference>
<dbReference type="EMBL" id="JAPEQW010000033">
    <property type="protein sequence ID" value="MCW8040851.1"/>
    <property type="molecule type" value="Genomic_DNA"/>
</dbReference>
<comment type="caution">
    <text evidence="1">The sequence shown here is derived from an EMBL/GenBank/DDBJ whole genome shotgun (WGS) entry which is preliminary data.</text>
</comment>
<keyword evidence="2" id="KW-1185">Reference proteome</keyword>
<gene>
    <name evidence="1" type="ORF">OKC24_17100</name>
</gene>
<organism evidence="1 2">
    <name type="scientific">Acinetobacter entericus</name>
    <dbReference type="NCBI Taxonomy" id="2989714"/>
    <lineage>
        <taxon>Bacteria</taxon>
        <taxon>Pseudomonadati</taxon>
        <taxon>Pseudomonadota</taxon>
        <taxon>Gammaproteobacteria</taxon>
        <taxon>Moraxellales</taxon>
        <taxon>Moraxellaceae</taxon>
        <taxon>Acinetobacter</taxon>
    </lineage>
</organism>
<dbReference type="Pfam" id="PF11903">
    <property type="entry name" value="ParD_like"/>
    <property type="match status" value="1"/>
</dbReference>
<proteinExistence type="predicted"/>
<dbReference type="InterPro" id="IPR021831">
    <property type="entry name" value="ParD-like"/>
</dbReference>
<dbReference type="RefSeq" id="WP_228257589.1">
    <property type="nucleotide sequence ID" value="NZ_JAPEQW010000033.1"/>
</dbReference>
<evidence type="ECO:0000313" key="2">
    <source>
        <dbReference type="Proteomes" id="UP001209682"/>
    </source>
</evidence>